<dbReference type="PANTHER" id="PTHR11851">
    <property type="entry name" value="METALLOPROTEASE"/>
    <property type="match status" value="1"/>
</dbReference>
<dbReference type="InterPro" id="IPR011249">
    <property type="entry name" value="Metalloenz_LuxS/M16"/>
</dbReference>
<dbReference type="Pfam" id="PF00675">
    <property type="entry name" value="Peptidase_M16"/>
    <property type="match status" value="1"/>
</dbReference>
<dbReference type="Pfam" id="PF05193">
    <property type="entry name" value="Peptidase_M16_C"/>
    <property type="match status" value="1"/>
</dbReference>
<dbReference type="FunFam" id="3.30.830.10:FF:000008">
    <property type="entry name" value="Mitochondrial-processing peptidase subunit beta"/>
    <property type="match status" value="1"/>
</dbReference>
<dbReference type="PROSITE" id="PS00143">
    <property type="entry name" value="INSULINASE"/>
    <property type="match status" value="1"/>
</dbReference>
<feature type="domain" description="Peptidase M16 N-terminal" evidence="3">
    <location>
        <begin position="11"/>
        <end position="157"/>
    </location>
</feature>
<proteinExistence type="inferred from homology"/>
<sequence length="421" mass="46621">MNTYKLSNGLRVVVEYIPTCRSVSFGIWVKTGSRNETPENNGVSHFIEHMLFKGTERHSAKDIADLFDGIGGNVNAFTAKEYTCYFAKVLDQHLPIAVDALADMFFNSQMDAGELAKEKNVILEEISMYEDTPDDKVHDEASRAAYGDHPLAYSILGLEERLSAMDGDSLRAYMKSNYRIDNTVIAVAGNVEESSLIELLEKHFGAFRNTGSEIEVTTPTFSGQYLFHKKKTEQNHICISFPGCSIADPQLYAMILLNNAVGGGMSSRLFQEIREKRGLAYSVYSYHTSYADSGLFTVYAGTAPKQTKEVLDLTLEQMHDLAVKGLTDAELHRGKEQLKGSLILSLESTSSRMNRLGKNELMLGRHYTLDEMLERIDSVQMGDIQAVTKRMLSVPFAVAMVGSNDKAAAALGRDSLVSSII</sequence>
<dbReference type="GO" id="GO:0046872">
    <property type="term" value="F:metal ion binding"/>
    <property type="evidence" value="ECO:0007669"/>
    <property type="project" value="InterPro"/>
</dbReference>
<dbReference type="Proteomes" id="UP000256304">
    <property type="component" value="Unassembled WGS sequence"/>
</dbReference>
<evidence type="ECO:0000313" key="5">
    <source>
        <dbReference type="EMBL" id="REE94470.1"/>
    </source>
</evidence>
<dbReference type="AlphaFoldDB" id="A0A3D9SJE0"/>
<dbReference type="GO" id="GO:0006508">
    <property type="term" value="P:proteolysis"/>
    <property type="evidence" value="ECO:0007669"/>
    <property type="project" value="InterPro"/>
</dbReference>
<gene>
    <name evidence="5" type="ORF">A8990_101264</name>
</gene>
<dbReference type="InterPro" id="IPR050361">
    <property type="entry name" value="MPP/UQCRC_Complex"/>
</dbReference>
<evidence type="ECO:0000313" key="6">
    <source>
        <dbReference type="Proteomes" id="UP000256304"/>
    </source>
</evidence>
<comment type="similarity">
    <text evidence="1 2">Belongs to the peptidase M16 family.</text>
</comment>
<organism evidence="5 6">
    <name type="scientific">Paenibacillus taihuensis</name>
    <dbReference type="NCBI Taxonomy" id="1156355"/>
    <lineage>
        <taxon>Bacteria</taxon>
        <taxon>Bacillati</taxon>
        <taxon>Bacillota</taxon>
        <taxon>Bacilli</taxon>
        <taxon>Bacillales</taxon>
        <taxon>Paenibacillaceae</taxon>
        <taxon>Paenibacillus</taxon>
    </lineage>
</organism>
<dbReference type="PANTHER" id="PTHR11851:SF49">
    <property type="entry name" value="MITOCHONDRIAL-PROCESSING PEPTIDASE SUBUNIT ALPHA"/>
    <property type="match status" value="1"/>
</dbReference>
<dbReference type="SUPFAM" id="SSF63411">
    <property type="entry name" value="LuxS/MPP-like metallohydrolase"/>
    <property type="match status" value="2"/>
</dbReference>
<dbReference type="GO" id="GO:0004222">
    <property type="term" value="F:metalloendopeptidase activity"/>
    <property type="evidence" value="ECO:0007669"/>
    <property type="project" value="InterPro"/>
</dbReference>
<dbReference type="InterPro" id="IPR001431">
    <property type="entry name" value="Pept_M16_Zn_BS"/>
</dbReference>
<dbReference type="InterPro" id="IPR007863">
    <property type="entry name" value="Peptidase_M16_C"/>
</dbReference>
<evidence type="ECO:0000259" key="4">
    <source>
        <dbReference type="Pfam" id="PF05193"/>
    </source>
</evidence>
<evidence type="ECO:0000256" key="1">
    <source>
        <dbReference type="ARBA" id="ARBA00007261"/>
    </source>
</evidence>
<evidence type="ECO:0000259" key="3">
    <source>
        <dbReference type="Pfam" id="PF00675"/>
    </source>
</evidence>
<keyword evidence="6" id="KW-1185">Reference proteome</keyword>
<comment type="caution">
    <text evidence="5">The sequence shown here is derived from an EMBL/GenBank/DDBJ whole genome shotgun (WGS) entry which is preliminary data.</text>
</comment>
<reference evidence="5 6" key="1">
    <citation type="submission" date="2018-08" db="EMBL/GenBank/DDBJ databases">
        <title>Genomic Encyclopedia of Type Strains, Phase III (KMG-III): the genomes of soil and plant-associated and newly described type strains.</title>
        <authorList>
            <person name="Whitman W."/>
        </authorList>
    </citation>
    <scope>NUCLEOTIDE SEQUENCE [LARGE SCALE GENOMIC DNA]</scope>
    <source>
        <strain evidence="5 6">CGMCC 1.10966</strain>
    </source>
</reference>
<dbReference type="InterPro" id="IPR011765">
    <property type="entry name" value="Pept_M16_N"/>
</dbReference>
<dbReference type="EMBL" id="QTTN01000001">
    <property type="protein sequence ID" value="REE94470.1"/>
    <property type="molecule type" value="Genomic_DNA"/>
</dbReference>
<name>A0A3D9SJE0_9BACL</name>
<dbReference type="Gene3D" id="3.30.830.10">
    <property type="entry name" value="Metalloenzyme, LuxS/M16 peptidase-like"/>
    <property type="match status" value="2"/>
</dbReference>
<accession>A0A3D9SJE0</accession>
<protein>
    <submittedName>
        <fullName evidence="5">Putative Zn-dependent peptidase</fullName>
    </submittedName>
</protein>
<evidence type="ECO:0000256" key="2">
    <source>
        <dbReference type="RuleBase" id="RU004447"/>
    </source>
</evidence>
<dbReference type="RefSeq" id="WP_245995791.1">
    <property type="nucleotide sequence ID" value="NZ_QTTN01000001.1"/>
</dbReference>
<feature type="domain" description="Peptidase M16 C-terminal" evidence="4">
    <location>
        <begin position="167"/>
        <end position="338"/>
    </location>
</feature>